<dbReference type="Gene3D" id="4.10.240.10">
    <property type="entry name" value="Zn(2)-C6 fungal-type DNA-binding domain"/>
    <property type="match status" value="1"/>
</dbReference>
<dbReference type="PROSITE" id="PS50048">
    <property type="entry name" value="ZN2_CY6_FUNGAL_2"/>
    <property type="match status" value="1"/>
</dbReference>
<keyword evidence="3" id="KW-0238">DNA-binding</keyword>
<dbReference type="Pfam" id="PF00172">
    <property type="entry name" value="Zn_clus"/>
    <property type="match status" value="1"/>
</dbReference>
<evidence type="ECO:0000313" key="7">
    <source>
        <dbReference type="Proteomes" id="UP000478008"/>
    </source>
</evidence>
<dbReference type="CDD" id="cd12148">
    <property type="entry name" value="fungal_TF_MHR"/>
    <property type="match status" value="1"/>
</dbReference>
<keyword evidence="7" id="KW-1185">Reference proteome</keyword>
<dbReference type="SUPFAM" id="SSF57701">
    <property type="entry name" value="Zn2/Cys6 DNA-binding domain"/>
    <property type="match status" value="1"/>
</dbReference>
<evidence type="ECO:0000256" key="3">
    <source>
        <dbReference type="ARBA" id="ARBA00023125"/>
    </source>
</evidence>
<dbReference type="InterPro" id="IPR036864">
    <property type="entry name" value="Zn2-C6_fun-type_DNA-bd_sf"/>
</dbReference>
<dbReference type="InterPro" id="IPR001138">
    <property type="entry name" value="Zn2Cys6_DnaBD"/>
</dbReference>
<organism evidence="6 7">
    <name type="scientific">Dekkera bruxellensis</name>
    <name type="common">Brettanomyces custersii</name>
    <dbReference type="NCBI Taxonomy" id="5007"/>
    <lineage>
        <taxon>Eukaryota</taxon>
        <taxon>Fungi</taxon>
        <taxon>Dikarya</taxon>
        <taxon>Ascomycota</taxon>
        <taxon>Saccharomycotina</taxon>
        <taxon>Pichiomycetes</taxon>
        <taxon>Pichiales</taxon>
        <taxon>Pichiaceae</taxon>
        <taxon>Brettanomyces</taxon>
    </lineage>
</organism>
<dbReference type="GO" id="GO:0000981">
    <property type="term" value="F:DNA-binding transcription factor activity, RNA polymerase II-specific"/>
    <property type="evidence" value="ECO:0007669"/>
    <property type="project" value="InterPro"/>
</dbReference>
<dbReference type="InterPro" id="IPR050987">
    <property type="entry name" value="AtrR-like"/>
</dbReference>
<dbReference type="AlphaFoldDB" id="A0A7D9D3L4"/>
<name>A0A7D9D3L4_DEKBR</name>
<sequence>MGASSLKVRQPCNKIRRRNRKHTVCNECRRRKVKCDKKHPCTRCVQAHLKCSYLLNSMRKVISDRSSSPEYDLYMKDAYSQLEHKMADLEQQIINIRKASADMPNCQEAGDILDWKIPGLKKAVVAIGAPYFFFLGPSCRAWLIYSMPMFRNYLSRLKLTMLEERNKWLRKHDSPASLSILDSVHDAKNVLNAALQLISSNINAFQEHICYFEASLNSMIFFGFVPMDIVHCRFRQYFGDTTHPKYTAQRPEEKCYTYSDISLIVAVVYLATVFTQHEDMRLFKYPLIPSTTELSTLAFKLLSLSKFRSHASYIGLVALIILSKGLFVFENAEGTHQELESYPTFQVCLNSCYQLGVHSDFSTTLKFVYHNQEESRSRLLSDSQLKKIWNYIQEEDAFYSVMMGYPLLISYDFCNEFHLVSNTPFENKRMNGLLLTRQISEVINSRRQISLRDVCNQISDLLKFCSSLPSVTTRMDEFVNLDKIAFFCKQKLVYLQVLQCLCWMGITAISIILRHNACNSDDAQREDLIQLSAKLYRQSLISAVTSIYIIKEVISGKSIFGTNTNGKYLVFFKDIFATLLGHSYTLWFTFILPEATGSLDLVNELQRGRHIGEFSSKENMWNSKVDLPILEKALFGADTEQSNLLSRQLFSRLLHPSDLLSLTSEFHELLSENDVIKGSLDSYLLIKSVMVWSITITTVQECKSQLLSKKITLPEIMEKARDKLIKEFCADEDNETKFNMEEYDNIEKMLDSVLASYNCQQFVDLNYMNVNNL</sequence>
<dbReference type="Proteomes" id="UP000478008">
    <property type="component" value="Unassembled WGS sequence"/>
</dbReference>
<reference evidence="6 7" key="1">
    <citation type="submission" date="2019-07" db="EMBL/GenBank/DDBJ databases">
        <authorList>
            <person name="Friedrich A."/>
            <person name="Schacherer J."/>
        </authorList>
    </citation>
    <scope>NUCLEOTIDE SEQUENCE [LARGE SCALE GENOMIC DNA]</scope>
</reference>
<dbReference type="GO" id="GO:0005634">
    <property type="term" value="C:nucleus"/>
    <property type="evidence" value="ECO:0007669"/>
    <property type="project" value="UniProtKB-SubCell"/>
</dbReference>
<dbReference type="PANTHER" id="PTHR46910">
    <property type="entry name" value="TRANSCRIPTION FACTOR PDR1"/>
    <property type="match status" value="1"/>
</dbReference>
<proteinExistence type="predicted"/>
<dbReference type="EMBL" id="CABFWN010000008">
    <property type="protein sequence ID" value="VUG20372.1"/>
    <property type="molecule type" value="Genomic_DNA"/>
</dbReference>
<evidence type="ECO:0000256" key="4">
    <source>
        <dbReference type="ARBA" id="ARBA00023242"/>
    </source>
</evidence>
<dbReference type="GO" id="GO:0003677">
    <property type="term" value="F:DNA binding"/>
    <property type="evidence" value="ECO:0007669"/>
    <property type="project" value="UniProtKB-KW"/>
</dbReference>
<keyword evidence="2" id="KW-0479">Metal-binding</keyword>
<dbReference type="GO" id="GO:0008270">
    <property type="term" value="F:zinc ion binding"/>
    <property type="evidence" value="ECO:0007669"/>
    <property type="project" value="InterPro"/>
</dbReference>
<protein>
    <submittedName>
        <fullName evidence="6">DEBR0S8_00188g1_1</fullName>
    </submittedName>
</protein>
<comment type="subcellular location">
    <subcellularLocation>
        <location evidence="1">Nucleus</location>
    </subcellularLocation>
</comment>
<dbReference type="CDD" id="cd00067">
    <property type="entry name" value="GAL4"/>
    <property type="match status" value="1"/>
</dbReference>
<feature type="domain" description="Zn(2)-C6 fungal-type" evidence="5">
    <location>
        <begin position="24"/>
        <end position="53"/>
    </location>
</feature>
<evidence type="ECO:0000256" key="2">
    <source>
        <dbReference type="ARBA" id="ARBA00022723"/>
    </source>
</evidence>
<gene>
    <name evidence="6" type="ORF">DEBR0S8_00188G</name>
</gene>
<accession>A0A7D9D3L4</accession>
<keyword evidence="4" id="KW-0539">Nucleus</keyword>
<evidence type="ECO:0000313" key="6">
    <source>
        <dbReference type="EMBL" id="VUG20372.1"/>
    </source>
</evidence>
<dbReference type="PANTHER" id="PTHR46910:SF3">
    <property type="entry name" value="HALOTOLERANCE PROTEIN 9-RELATED"/>
    <property type="match status" value="1"/>
</dbReference>
<evidence type="ECO:0000259" key="5">
    <source>
        <dbReference type="PROSITE" id="PS50048"/>
    </source>
</evidence>
<dbReference type="PROSITE" id="PS00463">
    <property type="entry name" value="ZN2_CY6_FUNGAL_1"/>
    <property type="match status" value="1"/>
</dbReference>
<dbReference type="SMART" id="SM00066">
    <property type="entry name" value="GAL4"/>
    <property type="match status" value="1"/>
</dbReference>
<evidence type="ECO:0000256" key="1">
    <source>
        <dbReference type="ARBA" id="ARBA00004123"/>
    </source>
</evidence>